<dbReference type="EMBL" id="BMHA01000006">
    <property type="protein sequence ID" value="GGI06410.1"/>
    <property type="molecule type" value="Genomic_DNA"/>
</dbReference>
<protein>
    <submittedName>
        <fullName evidence="1">Uncharacterized protein</fullName>
    </submittedName>
</protein>
<sequence>MPRVAVHHLTPTRRLPLIEEDGLRTRADLSGLYGPPSEFDAAAPGTFAHGKRVSAWLSLDHAKATADEYGRGLISYTVDPAKTLAAPASLRASADPETYWAEAKPLKEWLDGDVPDDLEVHQNLPVRVKYLHLHAPLVGEDELGPYAPLVAAVADEDRLSAKALMHLAVIASNGDFDSEAFTAACALAWRDEPDPDRIVRELIETDPDKVASAALAEHGATAPDAVAVLRAALDETREWSDQNGVDHGQGLFARTALILDELPANA</sequence>
<dbReference type="Proteomes" id="UP000650511">
    <property type="component" value="Unassembled WGS sequence"/>
</dbReference>
<reference evidence="1" key="2">
    <citation type="submission" date="2020-09" db="EMBL/GenBank/DDBJ databases">
        <authorList>
            <person name="Sun Q."/>
            <person name="Zhou Y."/>
        </authorList>
    </citation>
    <scope>NUCLEOTIDE SEQUENCE</scope>
    <source>
        <strain evidence="1">CGMCC 1.14988</strain>
    </source>
</reference>
<evidence type="ECO:0000313" key="2">
    <source>
        <dbReference type="Proteomes" id="UP000650511"/>
    </source>
</evidence>
<dbReference type="RefSeq" id="WP_130650547.1">
    <property type="nucleotide sequence ID" value="NZ_BMHA01000006.1"/>
</dbReference>
<organism evidence="1 2">
    <name type="scientific">Egicoccus halophilus</name>
    <dbReference type="NCBI Taxonomy" id="1670830"/>
    <lineage>
        <taxon>Bacteria</taxon>
        <taxon>Bacillati</taxon>
        <taxon>Actinomycetota</taxon>
        <taxon>Nitriliruptoria</taxon>
        <taxon>Egicoccales</taxon>
        <taxon>Egicoccaceae</taxon>
        <taxon>Egicoccus</taxon>
    </lineage>
</organism>
<accession>A0A8J3AAC4</accession>
<dbReference type="OrthoDB" id="4133219at2"/>
<comment type="caution">
    <text evidence="1">The sequence shown here is derived from an EMBL/GenBank/DDBJ whole genome shotgun (WGS) entry which is preliminary data.</text>
</comment>
<gene>
    <name evidence="1" type="ORF">GCM10011354_18950</name>
</gene>
<evidence type="ECO:0000313" key="1">
    <source>
        <dbReference type="EMBL" id="GGI06410.1"/>
    </source>
</evidence>
<name>A0A8J3AAC4_9ACTN</name>
<dbReference type="AlphaFoldDB" id="A0A8J3AAC4"/>
<reference evidence="1" key="1">
    <citation type="journal article" date="2014" name="Int. J. Syst. Evol. Microbiol.">
        <title>Complete genome sequence of Corynebacterium casei LMG S-19264T (=DSM 44701T), isolated from a smear-ripened cheese.</title>
        <authorList>
            <consortium name="US DOE Joint Genome Institute (JGI-PGF)"/>
            <person name="Walter F."/>
            <person name="Albersmeier A."/>
            <person name="Kalinowski J."/>
            <person name="Ruckert C."/>
        </authorList>
    </citation>
    <scope>NUCLEOTIDE SEQUENCE</scope>
    <source>
        <strain evidence="1">CGMCC 1.14988</strain>
    </source>
</reference>
<proteinExistence type="predicted"/>
<keyword evidence="2" id="KW-1185">Reference proteome</keyword>